<sequence length="242" mass="25950">ETSSRTTPSSPRPLCSFSQSRWLGVSIPTAPPTTTSTSTSGPPRSFSISSASAHSETASHSLLICLPRRCARSRPFKVERNRRCYQLPIPIEARPIPIEVHPPNPTTGGEEQPVRSRPRGDLADASRAWDPASREPTRRARGNRRVQGNQPRRGAPTGRCAAVCHLATGHAPPRRLLGERGCCRAPALACRTESPAPSASCCSRRRERVRSGPCQPSLADAVPEGFAGWVAGGGQAKLAPLF</sequence>
<feature type="region of interest" description="Disordered" evidence="1">
    <location>
        <begin position="25"/>
        <end position="52"/>
    </location>
</feature>
<feature type="compositionally biased region" description="Basic and acidic residues" evidence="1">
    <location>
        <begin position="112"/>
        <end position="124"/>
    </location>
</feature>
<feature type="compositionally biased region" description="Low complexity" evidence="1">
    <location>
        <begin position="26"/>
        <end position="52"/>
    </location>
</feature>
<evidence type="ECO:0000313" key="3">
    <source>
        <dbReference type="Proteomes" id="UP000015106"/>
    </source>
</evidence>
<reference evidence="2" key="2">
    <citation type="submission" date="2018-03" db="EMBL/GenBank/DDBJ databases">
        <title>The Triticum urartu genome reveals the dynamic nature of wheat genome evolution.</title>
        <authorList>
            <person name="Ling H."/>
            <person name="Ma B."/>
            <person name="Shi X."/>
            <person name="Liu H."/>
            <person name="Dong L."/>
            <person name="Sun H."/>
            <person name="Cao Y."/>
            <person name="Gao Q."/>
            <person name="Zheng S."/>
            <person name="Li Y."/>
            <person name="Yu Y."/>
            <person name="Du H."/>
            <person name="Qi M."/>
            <person name="Li Y."/>
            <person name="Yu H."/>
            <person name="Cui Y."/>
            <person name="Wang N."/>
            <person name="Chen C."/>
            <person name="Wu H."/>
            <person name="Zhao Y."/>
            <person name="Zhang J."/>
            <person name="Li Y."/>
            <person name="Zhou W."/>
            <person name="Zhang B."/>
            <person name="Hu W."/>
            <person name="Eijk M."/>
            <person name="Tang J."/>
            <person name="Witsenboer H."/>
            <person name="Zhao S."/>
            <person name="Li Z."/>
            <person name="Zhang A."/>
            <person name="Wang D."/>
            <person name="Liang C."/>
        </authorList>
    </citation>
    <scope>NUCLEOTIDE SEQUENCE [LARGE SCALE GENOMIC DNA]</scope>
    <source>
        <strain evidence="2">cv. G1812</strain>
    </source>
</reference>
<proteinExistence type="predicted"/>
<protein>
    <submittedName>
        <fullName evidence="2">Uncharacterized protein</fullName>
    </submittedName>
</protein>
<keyword evidence="3" id="KW-1185">Reference proteome</keyword>
<dbReference type="Gramene" id="TuG1812G0500003441.01.T01">
    <property type="protein sequence ID" value="TuG1812G0500003441.01.T01.cds405867"/>
    <property type="gene ID" value="TuG1812G0500003441.01"/>
</dbReference>
<organism evidence="2 3">
    <name type="scientific">Triticum urartu</name>
    <name type="common">Red wild einkorn</name>
    <name type="synonym">Crithodium urartu</name>
    <dbReference type="NCBI Taxonomy" id="4572"/>
    <lineage>
        <taxon>Eukaryota</taxon>
        <taxon>Viridiplantae</taxon>
        <taxon>Streptophyta</taxon>
        <taxon>Embryophyta</taxon>
        <taxon>Tracheophyta</taxon>
        <taxon>Spermatophyta</taxon>
        <taxon>Magnoliopsida</taxon>
        <taxon>Liliopsida</taxon>
        <taxon>Poales</taxon>
        <taxon>Poaceae</taxon>
        <taxon>BOP clade</taxon>
        <taxon>Pooideae</taxon>
        <taxon>Triticodae</taxon>
        <taxon>Triticeae</taxon>
        <taxon>Triticinae</taxon>
        <taxon>Triticum</taxon>
    </lineage>
</organism>
<dbReference type="AlphaFoldDB" id="A0A8R7QGU7"/>
<feature type="region of interest" description="Disordered" evidence="1">
    <location>
        <begin position="96"/>
        <end position="157"/>
    </location>
</feature>
<reference evidence="3" key="1">
    <citation type="journal article" date="2013" name="Nature">
        <title>Draft genome of the wheat A-genome progenitor Triticum urartu.</title>
        <authorList>
            <person name="Ling H.Q."/>
            <person name="Zhao S."/>
            <person name="Liu D."/>
            <person name="Wang J."/>
            <person name="Sun H."/>
            <person name="Zhang C."/>
            <person name="Fan H."/>
            <person name="Li D."/>
            <person name="Dong L."/>
            <person name="Tao Y."/>
            <person name="Gao C."/>
            <person name="Wu H."/>
            <person name="Li Y."/>
            <person name="Cui Y."/>
            <person name="Guo X."/>
            <person name="Zheng S."/>
            <person name="Wang B."/>
            <person name="Yu K."/>
            <person name="Liang Q."/>
            <person name="Yang W."/>
            <person name="Lou X."/>
            <person name="Chen J."/>
            <person name="Feng M."/>
            <person name="Jian J."/>
            <person name="Zhang X."/>
            <person name="Luo G."/>
            <person name="Jiang Y."/>
            <person name="Liu J."/>
            <person name="Wang Z."/>
            <person name="Sha Y."/>
            <person name="Zhang B."/>
            <person name="Wu H."/>
            <person name="Tang D."/>
            <person name="Shen Q."/>
            <person name="Xue P."/>
            <person name="Zou S."/>
            <person name="Wang X."/>
            <person name="Liu X."/>
            <person name="Wang F."/>
            <person name="Yang Y."/>
            <person name="An X."/>
            <person name="Dong Z."/>
            <person name="Zhang K."/>
            <person name="Zhang X."/>
            <person name="Luo M.C."/>
            <person name="Dvorak J."/>
            <person name="Tong Y."/>
            <person name="Wang J."/>
            <person name="Yang H."/>
            <person name="Li Z."/>
            <person name="Wang D."/>
            <person name="Zhang A."/>
            <person name="Wang J."/>
        </authorList>
    </citation>
    <scope>NUCLEOTIDE SEQUENCE</scope>
    <source>
        <strain evidence="3">cv. G1812</strain>
    </source>
</reference>
<dbReference type="EnsemblPlants" id="TuG1812G0500003441.01.T01">
    <property type="protein sequence ID" value="TuG1812G0500003441.01.T01.cds405867"/>
    <property type="gene ID" value="TuG1812G0500003441.01"/>
</dbReference>
<evidence type="ECO:0000256" key="1">
    <source>
        <dbReference type="SAM" id="MobiDB-lite"/>
    </source>
</evidence>
<evidence type="ECO:0000313" key="2">
    <source>
        <dbReference type="EnsemblPlants" id="TuG1812G0500003441.01.T01.cds405867"/>
    </source>
</evidence>
<dbReference type="Proteomes" id="UP000015106">
    <property type="component" value="Chromosome 5"/>
</dbReference>
<reference evidence="2" key="3">
    <citation type="submission" date="2022-06" db="UniProtKB">
        <authorList>
            <consortium name="EnsemblPlants"/>
        </authorList>
    </citation>
    <scope>IDENTIFICATION</scope>
</reference>
<name>A0A8R7QGU7_TRIUA</name>
<accession>A0A8R7QGU7</accession>